<protein>
    <recommendedName>
        <fullName evidence="2">HTH cro/C1-type domain-containing protein</fullName>
    </recommendedName>
</protein>
<dbReference type="InterPro" id="IPR001387">
    <property type="entry name" value="Cro/C1-type_HTH"/>
</dbReference>
<dbReference type="AlphaFoldDB" id="A0A2S2DYD6"/>
<feature type="domain" description="HTH cro/C1-type" evidence="2">
    <location>
        <begin position="14"/>
        <end position="68"/>
    </location>
</feature>
<dbReference type="InterPro" id="IPR050807">
    <property type="entry name" value="TransReg_Diox_bact_type"/>
</dbReference>
<reference evidence="4" key="1">
    <citation type="submission" date="2018-05" db="EMBL/GenBank/DDBJ databases">
        <title>Pseudarcicella sp. HME7025 Genome sequencing and assembly.</title>
        <authorList>
            <person name="Kim H."/>
            <person name="Kang H."/>
            <person name="Joh K."/>
        </authorList>
    </citation>
    <scope>NUCLEOTIDE SEQUENCE [LARGE SCALE GENOMIC DNA]</scope>
    <source>
        <strain evidence="4">HME7025</strain>
    </source>
</reference>
<dbReference type="GO" id="GO:0003677">
    <property type="term" value="F:DNA binding"/>
    <property type="evidence" value="ECO:0007669"/>
    <property type="project" value="UniProtKB-KW"/>
</dbReference>
<organism evidence="3 4">
    <name type="scientific">Aquirufa nivalisilvae</name>
    <dbReference type="NCBI Taxonomy" id="2516557"/>
    <lineage>
        <taxon>Bacteria</taxon>
        <taxon>Pseudomonadati</taxon>
        <taxon>Bacteroidota</taxon>
        <taxon>Cytophagia</taxon>
        <taxon>Cytophagales</taxon>
        <taxon>Flectobacillaceae</taxon>
        <taxon>Aquirufa</taxon>
    </lineage>
</organism>
<dbReference type="KEGG" id="psez:HME7025_02591"/>
<evidence type="ECO:0000313" key="3">
    <source>
        <dbReference type="EMBL" id="AWL10431.1"/>
    </source>
</evidence>
<dbReference type="Pfam" id="PF01381">
    <property type="entry name" value="HTH_3"/>
    <property type="match status" value="1"/>
</dbReference>
<dbReference type="Proteomes" id="UP000245468">
    <property type="component" value="Chromosome"/>
</dbReference>
<dbReference type="SMART" id="SM00530">
    <property type="entry name" value="HTH_XRE"/>
    <property type="match status" value="1"/>
</dbReference>
<dbReference type="PANTHER" id="PTHR46797:SF1">
    <property type="entry name" value="METHYLPHOSPHONATE SYNTHASE"/>
    <property type="match status" value="1"/>
</dbReference>
<evidence type="ECO:0000256" key="1">
    <source>
        <dbReference type="ARBA" id="ARBA00023125"/>
    </source>
</evidence>
<keyword evidence="1" id="KW-0238">DNA-binding</keyword>
<accession>A0A2S2DYD6</accession>
<dbReference type="PANTHER" id="PTHR46797">
    <property type="entry name" value="HTH-TYPE TRANSCRIPTIONAL REGULATOR"/>
    <property type="match status" value="1"/>
</dbReference>
<gene>
    <name evidence="3" type="ORF">HME7025_02591</name>
</gene>
<evidence type="ECO:0000313" key="4">
    <source>
        <dbReference type="Proteomes" id="UP000245468"/>
    </source>
</evidence>
<keyword evidence="4" id="KW-1185">Reference proteome</keyword>
<name>A0A2S2DYD6_9BACT</name>
<dbReference type="Gene3D" id="1.10.260.40">
    <property type="entry name" value="lambda repressor-like DNA-binding domains"/>
    <property type="match status" value="1"/>
</dbReference>
<dbReference type="EMBL" id="CP029346">
    <property type="protein sequence ID" value="AWL10431.1"/>
    <property type="molecule type" value="Genomic_DNA"/>
</dbReference>
<dbReference type="OrthoDB" id="4762426at2"/>
<dbReference type="SUPFAM" id="SSF47413">
    <property type="entry name" value="lambda repressor-like DNA-binding domains"/>
    <property type="match status" value="1"/>
</dbReference>
<dbReference type="GO" id="GO:0003700">
    <property type="term" value="F:DNA-binding transcription factor activity"/>
    <property type="evidence" value="ECO:0007669"/>
    <property type="project" value="TreeGrafter"/>
</dbReference>
<proteinExistence type="predicted"/>
<dbReference type="InterPro" id="IPR010982">
    <property type="entry name" value="Lambda_DNA-bd_dom_sf"/>
</dbReference>
<dbReference type="GO" id="GO:0005829">
    <property type="term" value="C:cytosol"/>
    <property type="evidence" value="ECO:0007669"/>
    <property type="project" value="TreeGrafter"/>
</dbReference>
<evidence type="ECO:0000259" key="2">
    <source>
        <dbReference type="PROSITE" id="PS50943"/>
    </source>
</evidence>
<dbReference type="RefSeq" id="WP_109324694.1">
    <property type="nucleotide sequence ID" value="NZ_CP029346.1"/>
</dbReference>
<sequence length="108" mass="12474">MVTIKKTKSFGEHLRNLREEAGLTLKFVSDQINIDTSLLAKIERNERPPTKLVIKQVADFFKVDEKELQNDFLSDQIAYKILDEEADLSILKVAEEKVKYLKTIHNGK</sequence>
<dbReference type="PROSITE" id="PS50943">
    <property type="entry name" value="HTH_CROC1"/>
    <property type="match status" value="1"/>
</dbReference>
<dbReference type="CDD" id="cd00093">
    <property type="entry name" value="HTH_XRE"/>
    <property type="match status" value="1"/>
</dbReference>